<dbReference type="NCBIfam" id="TIGR01494">
    <property type="entry name" value="ATPase_P-type"/>
    <property type="match status" value="3"/>
</dbReference>
<dbReference type="EMBL" id="JABWGO010000001">
    <property type="protein sequence ID" value="NUW39512.1"/>
    <property type="molecule type" value="Genomic_DNA"/>
</dbReference>
<dbReference type="Gene3D" id="2.70.150.10">
    <property type="entry name" value="Calcium-transporting ATPase, cytoplasmic transduction domain A"/>
    <property type="match status" value="1"/>
</dbReference>
<comment type="caution">
    <text evidence="13">The sequence shown here is derived from an EMBL/GenBank/DDBJ whole genome shotgun (WGS) entry which is preliminary data.</text>
</comment>
<dbReference type="Gene3D" id="3.40.1110.10">
    <property type="entry name" value="Calcium-transporting ATPase, cytoplasmic domain N"/>
    <property type="match status" value="2"/>
</dbReference>
<evidence type="ECO:0000256" key="11">
    <source>
        <dbReference type="SAM" id="Phobius"/>
    </source>
</evidence>
<keyword evidence="6" id="KW-0067">ATP-binding</keyword>
<accession>A0A7Y6M9D0</accession>
<reference evidence="13 14" key="1">
    <citation type="submission" date="2020-06" db="EMBL/GenBank/DDBJ databases">
        <authorList>
            <person name="Chanama M."/>
        </authorList>
    </citation>
    <scope>NUCLEOTIDE SEQUENCE [LARGE SCALE GENOMIC DNA]</scope>
    <source>
        <strain evidence="13 14">TBRC6557</strain>
    </source>
</reference>
<dbReference type="SFLD" id="SFLDG00002">
    <property type="entry name" value="C1.7:_P-type_atpase_like"/>
    <property type="match status" value="1"/>
</dbReference>
<evidence type="ECO:0000256" key="1">
    <source>
        <dbReference type="ARBA" id="ARBA00004651"/>
    </source>
</evidence>
<comment type="similarity">
    <text evidence="2">Belongs to the cation transport ATPase (P-type) (TC 3.A.3) family. Type IIA subfamily.</text>
</comment>
<dbReference type="InterPro" id="IPR018303">
    <property type="entry name" value="ATPase_P-typ_P_site"/>
</dbReference>
<dbReference type="PROSITE" id="PS00154">
    <property type="entry name" value="ATPASE_E1_E2"/>
    <property type="match status" value="1"/>
</dbReference>
<gene>
    <name evidence="13" type="ORF">HT134_05105</name>
</gene>
<evidence type="ECO:0000256" key="3">
    <source>
        <dbReference type="ARBA" id="ARBA00022475"/>
    </source>
</evidence>
<dbReference type="SMART" id="SM00831">
    <property type="entry name" value="Cation_ATPase_N"/>
    <property type="match status" value="1"/>
</dbReference>
<dbReference type="SUPFAM" id="SSF81665">
    <property type="entry name" value="Calcium ATPase, transmembrane domain M"/>
    <property type="match status" value="1"/>
</dbReference>
<feature type="transmembrane region" description="Helical" evidence="11">
    <location>
        <begin position="246"/>
        <end position="270"/>
    </location>
</feature>
<dbReference type="SFLD" id="SFLDS00003">
    <property type="entry name" value="Haloacid_Dehalogenase"/>
    <property type="match status" value="1"/>
</dbReference>
<dbReference type="InterPro" id="IPR006068">
    <property type="entry name" value="ATPase_P-typ_cation-transptr_C"/>
</dbReference>
<evidence type="ECO:0000256" key="10">
    <source>
        <dbReference type="ARBA" id="ARBA00049360"/>
    </source>
</evidence>
<dbReference type="InterPro" id="IPR059000">
    <property type="entry name" value="ATPase_P-type_domA"/>
</dbReference>
<feature type="transmembrane region" description="Helical" evidence="11">
    <location>
        <begin position="712"/>
        <end position="732"/>
    </location>
</feature>
<evidence type="ECO:0000256" key="4">
    <source>
        <dbReference type="ARBA" id="ARBA00022692"/>
    </source>
</evidence>
<evidence type="ECO:0000313" key="14">
    <source>
        <dbReference type="Proteomes" id="UP000546126"/>
    </source>
</evidence>
<dbReference type="Gene3D" id="1.20.1110.10">
    <property type="entry name" value="Calcium-transporting ATPase, transmembrane domain"/>
    <property type="match status" value="2"/>
</dbReference>
<feature type="domain" description="Cation-transporting P-type ATPase N-terminal" evidence="12">
    <location>
        <begin position="3"/>
        <end position="64"/>
    </location>
</feature>
<dbReference type="InterPro" id="IPR004014">
    <property type="entry name" value="ATPase_P-typ_cation-transptr_N"/>
</dbReference>
<dbReference type="Pfam" id="PF00690">
    <property type="entry name" value="Cation_ATPase_N"/>
    <property type="match status" value="1"/>
</dbReference>
<dbReference type="SUPFAM" id="SSF81653">
    <property type="entry name" value="Calcium ATPase, transduction domain A"/>
    <property type="match status" value="1"/>
</dbReference>
<dbReference type="AlphaFoldDB" id="A0A7Y6M9D0"/>
<keyword evidence="5" id="KW-0547">Nucleotide-binding</keyword>
<dbReference type="PANTHER" id="PTHR43294:SF21">
    <property type="entry name" value="CATION TRANSPORTING ATPASE"/>
    <property type="match status" value="1"/>
</dbReference>
<evidence type="ECO:0000256" key="5">
    <source>
        <dbReference type="ARBA" id="ARBA00022741"/>
    </source>
</evidence>
<keyword evidence="3" id="KW-1003">Cell membrane</keyword>
<feature type="transmembrane region" description="Helical" evidence="11">
    <location>
        <begin position="786"/>
        <end position="804"/>
    </location>
</feature>
<evidence type="ECO:0000256" key="9">
    <source>
        <dbReference type="ARBA" id="ARBA00023136"/>
    </source>
</evidence>
<dbReference type="Pfam" id="PF00122">
    <property type="entry name" value="E1-E2_ATPase"/>
    <property type="match status" value="1"/>
</dbReference>
<comment type="subcellular location">
    <subcellularLocation>
        <location evidence="1">Cell membrane</location>
        <topology evidence="1">Multi-pass membrane protein</topology>
    </subcellularLocation>
</comment>
<feature type="transmembrane region" description="Helical" evidence="11">
    <location>
        <begin position="67"/>
        <end position="84"/>
    </location>
</feature>
<name>A0A7Y6M9D0_9ACTN</name>
<feature type="transmembrane region" description="Helical" evidence="11">
    <location>
        <begin position="216"/>
        <end position="240"/>
    </location>
</feature>
<dbReference type="PANTHER" id="PTHR43294">
    <property type="entry name" value="SODIUM/POTASSIUM-TRANSPORTING ATPASE SUBUNIT ALPHA"/>
    <property type="match status" value="1"/>
</dbReference>
<dbReference type="GO" id="GO:0005886">
    <property type="term" value="C:plasma membrane"/>
    <property type="evidence" value="ECO:0007669"/>
    <property type="project" value="UniProtKB-SubCell"/>
</dbReference>
<sequence length="813" mass="84413">MTSVSRAGSGLTAAEAAARLAADGPNTLPAARRTRPVVLLLRQMVHFFALLLWGASGLALLAGMPQLAVAIVVVVLLNGVFAFAQEYRADRAAQRLGELIPANAVVRRDGRRLQISAAELVTGDVVLLEAGDRVSADLELADVHALAVNESMLTGESRPVRPQHGDHAYAGTFVVEGQAEAVVLVTGPRTRLAAIAELTREASRPPSPLAVQLGKVVRIVAGIALVVGAAFFGLALLLGMDPGQGFLFAIGVTVALVPEGLLPTVTLSLARAAQRMAAKNALVRHLEAVETLGSATFICTDKTGTLTRNEMAVADVWAPGRSPAEVMRSAVLSSTGRMSDGKPVGDPMEVALHVEALRLGADLSGEITRRFPFDPVRRRASVVADGHLHLKGAPDTVLPLCGDVPGVEEALTRMSAQGLRVLAVAGADAAEERDLDFLGLVGLHDPPRDDVAEAIGKCRIAGIKLAMITGDHPGTARAVAEEVGLLGAEELVVTGADLPADDAALGELLDRDGVVVARVTPEDKLRIARALRSRGHVVAMTGDGVNDGPALREADIGIAMGASGTDVAREAADLVLLDDHFATIVTAVELGRATYANVRRFLTYHLTDNVAELTPFAVWALSGGTVPLALSVLQVLALDIGTDLLPALALGAEPANPRTMHGPARTGNLVDRRLIGRVFAVLGPAQASAEMGAFIAVLLLGGWHLGAAPSPALLAAASGTAFAAVVLGQFANAVACRSETRWVGRLRWRTNPLLLGALAFEAVMLVLFLGLPPVAGVLGGSFPPPAGWALAALAIPAMVLADAAHKAWRARRA</sequence>
<dbReference type="PRINTS" id="PR00121">
    <property type="entry name" value="NAKATPASE"/>
</dbReference>
<keyword evidence="8 11" id="KW-1133">Transmembrane helix</keyword>
<dbReference type="InterPro" id="IPR050510">
    <property type="entry name" value="Cation_transp_ATPase_P-type"/>
</dbReference>
<dbReference type="InterPro" id="IPR001757">
    <property type="entry name" value="P_typ_ATPase"/>
</dbReference>
<evidence type="ECO:0000256" key="7">
    <source>
        <dbReference type="ARBA" id="ARBA00022967"/>
    </source>
</evidence>
<dbReference type="GO" id="GO:0005524">
    <property type="term" value="F:ATP binding"/>
    <property type="evidence" value="ECO:0007669"/>
    <property type="project" value="UniProtKB-KW"/>
</dbReference>
<dbReference type="SFLD" id="SFLDF00027">
    <property type="entry name" value="p-type_atpase"/>
    <property type="match status" value="1"/>
</dbReference>
<evidence type="ECO:0000256" key="8">
    <source>
        <dbReference type="ARBA" id="ARBA00022989"/>
    </source>
</evidence>
<feature type="transmembrane region" description="Helical" evidence="11">
    <location>
        <begin position="753"/>
        <end position="774"/>
    </location>
</feature>
<protein>
    <submittedName>
        <fullName evidence="13">Cation-transporting P-type ATPase</fullName>
    </submittedName>
</protein>
<dbReference type="PRINTS" id="PR00119">
    <property type="entry name" value="CATATPASE"/>
</dbReference>
<dbReference type="InterPro" id="IPR023214">
    <property type="entry name" value="HAD_sf"/>
</dbReference>
<dbReference type="InterPro" id="IPR044492">
    <property type="entry name" value="P_typ_ATPase_HD_dom"/>
</dbReference>
<evidence type="ECO:0000256" key="2">
    <source>
        <dbReference type="ARBA" id="ARBA00005675"/>
    </source>
</evidence>
<dbReference type="Gene3D" id="3.40.50.1000">
    <property type="entry name" value="HAD superfamily/HAD-like"/>
    <property type="match status" value="2"/>
</dbReference>
<dbReference type="InterPro" id="IPR023298">
    <property type="entry name" value="ATPase_P-typ_TM_dom_sf"/>
</dbReference>
<feature type="transmembrane region" description="Helical" evidence="11">
    <location>
        <begin position="678"/>
        <end position="700"/>
    </location>
</feature>
<evidence type="ECO:0000313" key="13">
    <source>
        <dbReference type="EMBL" id="NUW39512.1"/>
    </source>
</evidence>
<keyword evidence="4 11" id="KW-0812">Transmembrane</keyword>
<dbReference type="Proteomes" id="UP000546126">
    <property type="component" value="Unassembled WGS sequence"/>
</dbReference>
<keyword evidence="7" id="KW-1278">Translocase</keyword>
<dbReference type="GO" id="GO:0016887">
    <property type="term" value="F:ATP hydrolysis activity"/>
    <property type="evidence" value="ECO:0007669"/>
    <property type="project" value="InterPro"/>
</dbReference>
<dbReference type="Pfam" id="PF00702">
    <property type="entry name" value="Hydrolase"/>
    <property type="match status" value="1"/>
</dbReference>
<comment type="catalytic activity">
    <reaction evidence="10">
        <text>ATP + H2O = ADP + phosphate + H(+)</text>
        <dbReference type="Rhea" id="RHEA:13065"/>
        <dbReference type="ChEBI" id="CHEBI:15377"/>
        <dbReference type="ChEBI" id="CHEBI:15378"/>
        <dbReference type="ChEBI" id="CHEBI:30616"/>
        <dbReference type="ChEBI" id="CHEBI:43474"/>
        <dbReference type="ChEBI" id="CHEBI:456216"/>
    </reaction>
</comment>
<organism evidence="13 14">
    <name type="scientific">Nonomuraea rhodomycinica</name>
    <dbReference type="NCBI Taxonomy" id="1712872"/>
    <lineage>
        <taxon>Bacteria</taxon>
        <taxon>Bacillati</taxon>
        <taxon>Actinomycetota</taxon>
        <taxon>Actinomycetes</taxon>
        <taxon>Streptosporangiales</taxon>
        <taxon>Streptosporangiaceae</taxon>
        <taxon>Nonomuraea</taxon>
    </lineage>
</organism>
<dbReference type="SUPFAM" id="SSF81660">
    <property type="entry name" value="Metal cation-transporting ATPase, ATP-binding domain N"/>
    <property type="match status" value="1"/>
</dbReference>
<evidence type="ECO:0000256" key="6">
    <source>
        <dbReference type="ARBA" id="ARBA00022840"/>
    </source>
</evidence>
<dbReference type="Pfam" id="PF00689">
    <property type="entry name" value="Cation_ATPase_C"/>
    <property type="match status" value="1"/>
</dbReference>
<evidence type="ECO:0000259" key="12">
    <source>
        <dbReference type="SMART" id="SM00831"/>
    </source>
</evidence>
<keyword evidence="14" id="KW-1185">Reference proteome</keyword>
<proteinExistence type="inferred from homology"/>
<dbReference type="InterPro" id="IPR036412">
    <property type="entry name" value="HAD-like_sf"/>
</dbReference>
<dbReference type="InterPro" id="IPR023299">
    <property type="entry name" value="ATPase_P-typ_cyto_dom_N"/>
</dbReference>
<feature type="transmembrane region" description="Helical" evidence="11">
    <location>
        <begin position="39"/>
        <end position="61"/>
    </location>
</feature>
<keyword evidence="9 11" id="KW-0472">Membrane</keyword>
<dbReference type="SUPFAM" id="SSF56784">
    <property type="entry name" value="HAD-like"/>
    <property type="match status" value="1"/>
</dbReference>
<dbReference type="InterPro" id="IPR008250">
    <property type="entry name" value="ATPase_P-typ_transduc_dom_A_sf"/>
</dbReference>
<dbReference type="RefSeq" id="WP_175599042.1">
    <property type="nucleotide sequence ID" value="NZ_JABWGO010000001.1"/>
</dbReference>